<name>A0ABZ0SR16_9MICO</name>
<dbReference type="SUPFAM" id="SSF54909">
    <property type="entry name" value="Dimeric alpha+beta barrel"/>
    <property type="match status" value="1"/>
</dbReference>
<protein>
    <recommendedName>
        <fullName evidence="3">YCII-related domain-containing protein</fullName>
    </recommendedName>
</protein>
<reference evidence="1 2" key="1">
    <citation type="submission" date="2023-11" db="EMBL/GenBank/DDBJ databases">
        <title>Genome sequence of Microbacterium rhizosphaerae KACC 19337.</title>
        <authorList>
            <person name="Choi H."/>
            <person name="Kim S."/>
            <person name="Kim Y."/>
            <person name="Kwon S.-W."/>
            <person name="Heo J."/>
        </authorList>
    </citation>
    <scope>NUCLEOTIDE SEQUENCE [LARGE SCALE GENOMIC DNA]</scope>
    <source>
        <strain evidence="1 2">KACC 19337</strain>
    </source>
</reference>
<accession>A0ABZ0SR16</accession>
<sequence>MKTYVVLYHAPQEVAARFAQATAEEAQAGLAQWQEWSAGLGDRLVDLGRPLGAAATVTAAGCVDGGSDVIGMSVVRAQSRDEALELVREHHHLAWGSITLLEEQVVPELA</sequence>
<evidence type="ECO:0000313" key="2">
    <source>
        <dbReference type="Proteomes" id="UP001323798"/>
    </source>
</evidence>
<gene>
    <name evidence="1" type="ORF">SM116_02215</name>
</gene>
<organism evidence="1 2">
    <name type="scientific">Microbacterium rhizosphaerae</name>
    <dbReference type="NCBI Taxonomy" id="1678237"/>
    <lineage>
        <taxon>Bacteria</taxon>
        <taxon>Bacillati</taxon>
        <taxon>Actinomycetota</taxon>
        <taxon>Actinomycetes</taxon>
        <taxon>Micrococcales</taxon>
        <taxon>Microbacteriaceae</taxon>
        <taxon>Microbacterium</taxon>
    </lineage>
</organism>
<dbReference type="InterPro" id="IPR011008">
    <property type="entry name" value="Dimeric_a/b-barrel"/>
</dbReference>
<dbReference type="Proteomes" id="UP001323798">
    <property type="component" value="Chromosome"/>
</dbReference>
<dbReference type="RefSeq" id="WP_320942835.1">
    <property type="nucleotide sequence ID" value="NZ_BAABEU010000003.1"/>
</dbReference>
<dbReference type="Gene3D" id="3.30.70.1060">
    <property type="entry name" value="Dimeric alpha+beta barrel"/>
    <property type="match status" value="1"/>
</dbReference>
<dbReference type="EMBL" id="CP139368">
    <property type="protein sequence ID" value="WPR90122.1"/>
    <property type="molecule type" value="Genomic_DNA"/>
</dbReference>
<proteinExistence type="predicted"/>
<evidence type="ECO:0000313" key="1">
    <source>
        <dbReference type="EMBL" id="WPR90122.1"/>
    </source>
</evidence>
<evidence type="ECO:0008006" key="3">
    <source>
        <dbReference type="Google" id="ProtNLM"/>
    </source>
</evidence>
<keyword evidence="2" id="KW-1185">Reference proteome</keyword>